<accession>A0A4R6UR45</accession>
<dbReference type="InterPro" id="IPR012434">
    <property type="entry name" value="DUF1631"/>
</dbReference>
<comment type="caution">
    <text evidence="2">The sequence shown here is derived from an EMBL/GenBank/DDBJ whole genome shotgun (WGS) entry which is preliminary data.</text>
</comment>
<feature type="region of interest" description="Disordered" evidence="1">
    <location>
        <begin position="316"/>
        <end position="341"/>
    </location>
</feature>
<organism evidence="2 3">
    <name type="scientific">Permianibacter aggregans</name>
    <dbReference type="NCBI Taxonomy" id="1510150"/>
    <lineage>
        <taxon>Bacteria</taxon>
        <taxon>Pseudomonadati</taxon>
        <taxon>Pseudomonadota</taxon>
        <taxon>Gammaproteobacteria</taxon>
        <taxon>Pseudomonadales</taxon>
        <taxon>Pseudomonadaceae</taxon>
        <taxon>Permianibacter</taxon>
    </lineage>
</organism>
<dbReference type="OrthoDB" id="6188167at2"/>
<dbReference type="Pfam" id="PF07793">
    <property type="entry name" value="DUF1631"/>
    <property type="match status" value="2"/>
</dbReference>
<evidence type="ECO:0000313" key="3">
    <source>
        <dbReference type="Proteomes" id="UP000295375"/>
    </source>
</evidence>
<name>A0A4R6UR45_9GAMM</name>
<gene>
    <name evidence="2" type="ORF">EV696_10399</name>
</gene>
<keyword evidence="3" id="KW-1185">Reference proteome</keyword>
<evidence type="ECO:0000313" key="2">
    <source>
        <dbReference type="EMBL" id="TDQ49730.1"/>
    </source>
</evidence>
<sequence>MQTLAEQFEHLNQLDQRLHTSVAALQAPKTWLDLLNHPMLATPGEWLQQLPEPQTRFDYALRLGLLLGHQVERYGHLNPALQKALSPMWLTFAASGLRDWAVWQVSRHPLRLILEQLVQMGRSYCPSGSKAARQFSQHLHNRLQALAQQTLKNNDLETSIPALKSVLDLLQQVREQQLEADKRLLEQRSQQSRTTHAHSAVSRAIRHAVLGQPVSAVIIDFLDQHWRKYLYTVYLRFGMNDAHWQQGLKDIELMVHLSSFASTEELKAKQKSVLAPLLTRITEALNQIHLPPGIALGFTQELTTILKGRARNMPDAGLPLGEWPEEDESAEEDKRSAPAYSDDGPVLGQTIIVNMPDKPERARVIEVDHSQDEILLADFGGQLVLATNHGQWHRHRENGELTPCQEHHVFDFLQMELSPLIHALIQHNENLLVKQKNKRRQQREAEIAASIEQRKQADASARATRIATQQAEQKRQEQLQKARQIVSQLRSGALVQLPDNRGVSRPCYLAMVDAEKSLNVFVDRQGKKLAELDLDALAKLLLEEKLKIMESGSALDSALKGLIAERRQFLQEEDGE</sequence>
<evidence type="ECO:0000256" key="1">
    <source>
        <dbReference type="SAM" id="MobiDB-lite"/>
    </source>
</evidence>
<protein>
    <submittedName>
        <fullName evidence="2">Uncharacterized protein DUF1631</fullName>
    </submittedName>
</protein>
<dbReference type="AlphaFoldDB" id="A0A4R6UR45"/>
<dbReference type="EMBL" id="SNYM01000003">
    <property type="protein sequence ID" value="TDQ49730.1"/>
    <property type="molecule type" value="Genomic_DNA"/>
</dbReference>
<dbReference type="Proteomes" id="UP000295375">
    <property type="component" value="Unassembled WGS sequence"/>
</dbReference>
<proteinExistence type="predicted"/>
<reference evidence="2 3" key="1">
    <citation type="submission" date="2019-03" db="EMBL/GenBank/DDBJ databases">
        <title>Genomic Encyclopedia of Type Strains, Phase IV (KMG-IV): sequencing the most valuable type-strain genomes for metagenomic binning, comparative biology and taxonomic classification.</title>
        <authorList>
            <person name="Goeker M."/>
        </authorList>
    </citation>
    <scope>NUCLEOTIDE SEQUENCE [LARGE SCALE GENOMIC DNA]</scope>
    <source>
        <strain evidence="2 3">DSM 103792</strain>
    </source>
</reference>
<dbReference type="RefSeq" id="WP_133588300.1">
    <property type="nucleotide sequence ID" value="NZ_CP037953.1"/>
</dbReference>